<feature type="compositionally biased region" description="Acidic residues" evidence="1">
    <location>
        <begin position="277"/>
        <end position="292"/>
    </location>
</feature>
<accession>W0JJC8</accession>
<dbReference type="InterPro" id="IPR027056">
    <property type="entry name" value="Gluconate_2DH_su3"/>
</dbReference>
<feature type="region of interest" description="Disordered" evidence="1">
    <location>
        <begin position="271"/>
        <end position="292"/>
    </location>
</feature>
<evidence type="ECO:0000256" key="1">
    <source>
        <dbReference type="SAM" id="MobiDB-lite"/>
    </source>
</evidence>
<gene>
    <name evidence="2" type="ORF">HALLA_07510</name>
</gene>
<evidence type="ECO:0000313" key="2">
    <source>
        <dbReference type="EMBL" id="AHF98723.1"/>
    </source>
</evidence>
<evidence type="ECO:0008006" key="4">
    <source>
        <dbReference type="Google" id="ProtNLM"/>
    </source>
</evidence>
<sequence>MSEHEPTFDFTRREAMVAGGTFLGASVVARRAMASSEEFSLQDVEEAELDEQGLQYFTIAQGEMVHDLAGRIYPSDDNGPGAKEVGVVFFIDRQMNQDWGQGDRWYMEGPFAGIDPPEPFDEDPDEGDGDEDADAQAEDVQVEWAQQEPAETQGWQYAMTPAEAYSYSLTAIEEYCQAEYDESFVDLDGDQQDEVVGALEEDEIDTFEAIDPSAFFLLLRENTLEGMFADPMYGGNQEMVGWRLKNFPGTPGALGSFRSEIQNEEYIEIDEPRSIGDDVEEMGLDADGDMEE</sequence>
<evidence type="ECO:0000313" key="3">
    <source>
        <dbReference type="Proteomes" id="UP000019024"/>
    </source>
</evidence>
<keyword evidence="3" id="KW-1185">Reference proteome</keyword>
<dbReference type="GeneID" id="25144333"/>
<dbReference type="Pfam" id="PF13618">
    <property type="entry name" value="Gluconate_2-dh3"/>
    <property type="match status" value="1"/>
</dbReference>
<dbReference type="Proteomes" id="UP000019024">
    <property type="component" value="Chromosome"/>
</dbReference>
<dbReference type="HOGENOM" id="CLU_065508_2_0_2"/>
<name>W0JJC8_9EURY</name>
<protein>
    <recommendedName>
        <fullName evidence="4">Gluconate 2-dehydrogenase subunit 3</fullName>
    </recommendedName>
</protein>
<dbReference type="STRING" id="797299.HALLA_07510"/>
<reference evidence="2 3" key="1">
    <citation type="submission" date="2014-01" db="EMBL/GenBank/DDBJ databases">
        <authorList>
            <consortium name="DOE Joint Genome Institute"/>
            <person name="Anderson I."/>
            <person name="Huntemann M."/>
            <person name="Han J."/>
            <person name="Chen A."/>
            <person name="Kyrpides N."/>
            <person name="Mavromatis K."/>
            <person name="Markowitz V."/>
            <person name="Palaniappan K."/>
            <person name="Ivanova N."/>
            <person name="Schaumberg A."/>
            <person name="Pati A."/>
            <person name="Liolios K."/>
            <person name="Nordberg H.P."/>
            <person name="Cantor M.N."/>
            <person name="Hua S.X."/>
            <person name="Woyke T."/>
        </authorList>
    </citation>
    <scope>NUCLEOTIDE SEQUENCE [LARGE SCALE GENOMIC DNA]</scope>
    <source>
        <strain evidence="2 3">XH-48</strain>
    </source>
</reference>
<feature type="region of interest" description="Disordered" evidence="1">
    <location>
        <begin position="108"/>
        <end position="138"/>
    </location>
</feature>
<dbReference type="EMBL" id="CP007055">
    <property type="protein sequence ID" value="AHF98723.1"/>
    <property type="molecule type" value="Genomic_DNA"/>
</dbReference>
<feature type="compositionally biased region" description="Acidic residues" evidence="1">
    <location>
        <begin position="118"/>
        <end position="138"/>
    </location>
</feature>
<dbReference type="PATRIC" id="fig|797299.3.peg.542"/>
<dbReference type="RefSeq" id="WP_049951927.1">
    <property type="nucleotide sequence ID" value="NZ_CP007055.1"/>
</dbReference>
<dbReference type="eggNOG" id="arCOG04549">
    <property type="taxonomic scope" value="Archaea"/>
</dbReference>
<organism evidence="2 3">
    <name type="scientific">Halostagnicola larsenii XH-48</name>
    <dbReference type="NCBI Taxonomy" id="797299"/>
    <lineage>
        <taxon>Archaea</taxon>
        <taxon>Methanobacteriati</taxon>
        <taxon>Methanobacteriota</taxon>
        <taxon>Stenosarchaea group</taxon>
        <taxon>Halobacteria</taxon>
        <taxon>Halobacteriales</taxon>
        <taxon>Natrialbaceae</taxon>
        <taxon>Halostagnicola</taxon>
    </lineage>
</organism>
<dbReference type="OrthoDB" id="261506at2157"/>
<proteinExistence type="predicted"/>
<dbReference type="AlphaFoldDB" id="W0JJC8"/>
<dbReference type="KEGG" id="hlr:HALLA_07510"/>